<evidence type="ECO:0000256" key="1">
    <source>
        <dbReference type="SAM" id="MobiDB-lite"/>
    </source>
</evidence>
<name>A0A4C2A3S2_EUMVA</name>
<comment type="caution">
    <text evidence="2">The sequence shown here is derived from an EMBL/GenBank/DDBJ whole genome shotgun (WGS) entry which is preliminary data.</text>
</comment>
<dbReference type="EMBL" id="BGZK01002400">
    <property type="protein sequence ID" value="GBP93635.1"/>
    <property type="molecule type" value="Genomic_DNA"/>
</dbReference>
<dbReference type="Proteomes" id="UP000299102">
    <property type="component" value="Unassembled WGS sequence"/>
</dbReference>
<accession>A0A4C2A3S2</accession>
<evidence type="ECO:0000313" key="2">
    <source>
        <dbReference type="EMBL" id="GBP93635.1"/>
    </source>
</evidence>
<keyword evidence="3" id="KW-1185">Reference proteome</keyword>
<protein>
    <submittedName>
        <fullName evidence="2">Uncharacterized protein</fullName>
    </submittedName>
</protein>
<gene>
    <name evidence="2" type="ORF">EVAR_69599_1</name>
</gene>
<dbReference type="AlphaFoldDB" id="A0A4C2A3S2"/>
<organism evidence="2 3">
    <name type="scientific">Eumeta variegata</name>
    <name type="common">Bagworm moth</name>
    <name type="synonym">Eumeta japonica</name>
    <dbReference type="NCBI Taxonomy" id="151549"/>
    <lineage>
        <taxon>Eukaryota</taxon>
        <taxon>Metazoa</taxon>
        <taxon>Ecdysozoa</taxon>
        <taxon>Arthropoda</taxon>
        <taxon>Hexapoda</taxon>
        <taxon>Insecta</taxon>
        <taxon>Pterygota</taxon>
        <taxon>Neoptera</taxon>
        <taxon>Endopterygota</taxon>
        <taxon>Lepidoptera</taxon>
        <taxon>Glossata</taxon>
        <taxon>Ditrysia</taxon>
        <taxon>Tineoidea</taxon>
        <taxon>Psychidae</taxon>
        <taxon>Oiketicinae</taxon>
        <taxon>Eumeta</taxon>
    </lineage>
</organism>
<evidence type="ECO:0000313" key="3">
    <source>
        <dbReference type="Proteomes" id="UP000299102"/>
    </source>
</evidence>
<proteinExistence type="predicted"/>
<reference evidence="2 3" key="1">
    <citation type="journal article" date="2019" name="Commun. Biol.">
        <title>The bagworm genome reveals a unique fibroin gene that provides high tensile strength.</title>
        <authorList>
            <person name="Kono N."/>
            <person name="Nakamura H."/>
            <person name="Ohtoshi R."/>
            <person name="Tomita M."/>
            <person name="Numata K."/>
            <person name="Arakawa K."/>
        </authorList>
    </citation>
    <scope>NUCLEOTIDE SEQUENCE [LARGE SCALE GENOMIC DNA]</scope>
</reference>
<feature type="region of interest" description="Disordered" evidence="1">
    <location>
        <begin position="1"/>
        <end position="20"/>
    </location>
</feature>
<sequence>MAKFESRNMSRSRCKSGARSNHICRPAGDCVPAAGGGAAAAPTGRPSSYFGVASLGERAAGAARRTRGTPAPFAAFLTVLDPSDRGSLETEYPPFRKAGDAPIAPLGLRMSVGGGDRLLPSSKTAVTTAFSASSSAYRFRRRFFFSGSGVGSSHWGLRHWHMISNQKSLAATFLICVV</sequence>